<keyword evidence="4" id="KW-1185">Reference proteome</keyword>
<feature type="domain" description="EamA" evidence="2">
    <location>
        <begin position="158"/>
        <end position="291"/>
    </location>
</feature>
<dbReference type="RefSeq" id="WP_214173969.1">
    <property type="nucleotide sequence ID" value="NZ_JAHCVK010000001.1"/>
</dbReference>
<evidence type="ECO:0000259" key="2">
    <source>
        <dbReference type="Pfam" id="PF00892"/>
    </source>
</evidence>
<feature type="transmembrane region" description="Helical" evidence="1">
    <location>
        <begin position="129"/>
        <end position="147"/>
    </location>
</feature>
<feature type="transmembrane region" description="Helical" evidence="1">
    <location>
        <begin position="74"/>
        <end position="94"/>
    </location>
</feature>
<feature type="transmembrane region" description="Helical" evidence="1">
    <location>
        <begin position="12"/>
        <end position="34"/>
    </location>
</feature>
<accession>A0ABS5S9D7</accession>
<evidence type="ECO:0000313" key="3">
    <source>
        <dbReference type="EMBL" id="MBT0651990.1"/>
    </source>
</evidence>
<feature type="transmembrane region" description="Helical" evidence="1">
    <location>
        <begin position="248"/>
        <end position="269"/>
    </location>
</feature>
<dbReference type="PANTHER" id="PTHR22911:SF76">
    <property type="entry name" value="EAMA DOMAIN-CONTAINING PROTEIN"/>
    <property type="match status" value="1"/>
</dbReference>
<reference evidence="3 4" key="1">
    <citation type="submission" date="2021-05" db="EMBL/GenBank/DDBJ databases">
        <title>The draft genome of Geobacter luticola JCM 17780.</title>
        <authorList>
            <person name="Xu Z."/>
            <person name="Masuda Y."/>
            <person name="Itoh H."/>
            <person name="Senoo K."/>
        </authorList>
    </citation>
    <scope>NUCLEOTIDE SEQUENCE [LARGE SCALE GENOMIC DNA]</scope>
    <source>
        <strain evidence="3 4">JCM 17780</strain>
    </source>
</reference>
<feature type="transmembrane region" description="Helical" evidence="1">
    <location>
        <begin position="100"/>
        <end position="122"/>
    </location>
</feature>
<evidence type="ECO:0000256" key="1">
    <source>
        <dbReference type="SAM" id="Phobius"/>
    </source>
</evidence>
<feature type="transmembrane region" description="Helical" evidence="1">
    <location>
        <begin position="219"/>
        <end position="241"/>
    </location>
</feature>
<organism evidence="3 4">
    <name type="scientific">Geomobilimonas luticola</name>
    <dbReference type="NCBI Taxonomy" id="1114878"/>
    <lineage>
        <taxon>Bacteria</taxon>
        <taxon>Pseudomonadati</taxon>
        <taxon>Thermodesulfobacteriota</taxon>
        <taxon>Desulfuromonadia</taxon>
        <taxon>Geobacterales</taxon>
        <taxon>Geobacteraceae</taxon>
        <taxon>Geomobilimonas</taxon>
    </lineage>
</organism>
<dbReference type="PANTHER" id="PTHR22911">
    <property type="entry name" value="ACYL-MALONYL CONDENSING ENZYME-RELATED"/>
    <property type="match status" value="1"/>
</dbReference>
<dbReference type="Pfam" id="PF00892">
    <property type="entry name" value="EamA"/>
    <property type="match status" value="2"/>
</dbReference>
<evidence type="ECO:0000313" key="4">
    <source>
        <dbReference type="Proteomes" id="UP000756860"/>
    </source>
</evidence>
<feature type="transmembrane region" description="Helical" evidence="1">
    <location>
        <begin position="40"/>
        <end position="62"/>
    </location>
</feature>
<dbReference type="InterPro" id="IPR000620">
    <property type="entry name" value="EamA_dom"/>
</dbReference>
<dbReference type="Proteomes" id="UP000756860">
    <property type="component" value="Unassembled WGS sequence"/>
</dbReference>
<feature type="domain" description="EamA" evidence="2">
    <location>
        <begin position="15"/>
        <end position="144"/>
    </location>
</feature>
<keyword evidence="1" id="KW-1133">Transmembrane helix</keyword>
<proteinExistence type="predicted"/>
<name>A0ABS5S9D7_9BACT</name>
<keyword evidence="1" id="KW-0812">Transmembrane</keyword>
<dbReference type="SUPFAM" id="SSF103481">
    <property type="entry name" value="Multidrug resistance efflux transporter EmrE"/>
    <property type="match status" value="2"/>
</dbReference>
<feature type="transmembrane region" description="Helical" evidence="1">
    <location>
        <begin position="153"/>
        <end position="175"/>
    </location>
</feature>
<feature type="transmembrane region" description="Helical" evidence="1">
    <location>
        <begin position="187"/>
        <end position="207"/>
    </location>
</feature>
<dbReference type="EMBL" id="JAHCVK010000001">
    <property type="protein sequence ID" value="MBT0651990.1"/>
    <property type="molecule type" value="Genomic_DNA"/>
</dbReference>
<protein>
    <submittedName>
        <fullName evidence="3">DMT family transporter</fullName>
    </submittedName>
</protein>
<dbReference type="Gene3D" id="1.10.3730.20">
    <property type="match status" value="1"/>
</dbReference>
<keyword evidence="1" id="KW-0472">Membrane</keyword>
<sequence>MSITNESPRPLINPYLAVLVGVFAVSFSALFVRLATAPPLIIATYRLLFTFLILLPVAMAGGFRGVRGMTRRQVGLAAASGLFLALHFVTWFTSLLYTSVASSVVIVTTQPVFVVIGSWLFFRERISRLAMFGGLLALSGSFVIGAGDFQIGMGAFVGDLLALAAAILVSGYLLIGRRLRGSVELSGYTFVTYGMSSLALVATSLVAKVPFYPYSSRDWLLFLALAAVCTVLGHTVFNWVLRYIPASVVSVSILGEPIGAIIWAAVFLGENPTPRQLAGGALIFAGLAIFTRVSARHSS</sequence>
<dbReference type="InterPro" id="IPR037185">
    <property type="entry name" value="EmrE-like"/>
</dbReference>
<comment type="caution">
    <text evidence="3">The sequence shown here is derived from an EMBL/GenBank/DDBJ whole genome shotgun (WGS) entry which is preliminary data.</text>
</comment>
<gene>
    <name evidence="3" type="ORF">KI810_02905</name>
</gene>
<feature type="transmembrane region" description="Helical" evidence="1">
    <location>
        <begin position="275"/>
        <end position="295"/>
    </location>
</feature>